<dbReference type="Proteomes" id="UP000027059">
    <property type="component" value="Chromosome"/>
</dbReference>
<organism evidence="1 2">
    <name type="scientific">Leptospirillum ferriphilum YSK</name>
    <dbReference type="NCBI Taxonomy" id="1441628"/>
    <lineage>
        <taxon>Bacteria</taxon>
        <taxon>Pseudomonadati</taxon>
        <taxon>Nitrospirota</taxon>
        <taxon>Nitrospiria</taxon>
        <taxon>Nitrospirales</taxon>
        <taxon>Nitrospiraceae</taxon>
        <taxon>Leptospirillum</taxon>
    </lineage>
</organism>
<dbReference type="AlphaFoldDB" id="A0A059XX05"/>
<evidence type="ECO:0000313" key="2">
    <source>
        <dbReference type="Proteomes" id="UP000027059"/>
    </source>
</evidence>
<name>A0A059XX05_9BACT</name>
<reference evidence="2" key="1">
    <citation type="submission" date="2014-02" db="EMBL/GenBank/DDBJ databases">
        <title>Complete genome sequence and comparative genomic analysis of the nitrogen-fixing bacterium Leptospirillum ferriphilum YSK.</title>
        <authorList>
            <person name="Guo X."/>
            <person name="Yin H."/>
            <person name="Liang Y."/>
            <person name="Hu Q."/>
            <person name="Ma L."/>
            <person name="Xiao Y."/>
            <person name="Zhang X."/>
            <person name="Qiu G."/>
            <person name="Liu X."/>
        </authorList>
    </citation>
    <scope>NUCLEOTIDE SEQUENCE [LARGE SCALE GENOMIC DNA]</scope>
    <source>
        <strain evidence="2">YSK</strain>
    </source>
</reference>
<dbReference type="EMBL" id="CP007243">
    <property type="protein sequence ID" value="AIA31438.1"/>
    <property type="molecule type" value="Genomic_DNA"/>
</dbReference>
<sequence length="73" mass="8202">MPDKKTVGRGNLKNRLAVSLEIVFSSFSLRKSISTAVSEPAGNIPTIFLSSPKCVVETRWLRSLREHSRSLWD</sequence>
<evidence type="ECO:0000313" key="1">
    <source>
        <dbReference type="EMBL" id="AIA31438.1"/>
    </source>
</evidence>
<gene>
    <name evidence="1" type="ORF">Y981_01650</name>
</gene>
<protein>
    <submittedName>
        <fullName evidence="1">Uncharacterized protein</fullName>
    </submittedName>
</protein>
<keyword evidence="2" id="KW-1185">Reference proteome</keyword>
<accession>A0A059XX05</accession>
<dbReference type="HOGENOM" id="CLU_2700249_0_0_0"/>
<reference evidence="1 2" key="2">
    <citation type="journal article" date="2015" name="Biomed. Res. Int.">
        <title>Effects of Arsenite Resistance on the Growth and Functional Gene Expression of Leptospirillum ferriphilum and Acidithiobacillus thiooxidans in Pure Culture and Coculture.</title>
        <authorList>
            <person name="Jiang H."/>
            <person name="Liang Y."/>
            <person name="Yin H."/>
            <person name="Xiao Y."/>
            <person name="Guo X."/>
            <person name="Xu Y."/>
            <person name="Hu Q."/>
            <person name="Liu H."/>
            <person name="Liu X."/>
        </authorList>
    </citation>
    <scope>NUCLEOTIDE SEQUENCE [LARGE SCALE GENOMIC DNA]</scope>
    <source>
        <strain evidence="1 2">YSK</strain>
    </source>
</reference>
<proteinExistence type="predicted"/>
<dbReference type="KEGG" id="lfp:Y981_01650"/>